<keyword evidence="2" id="KW-0812">Transmembrane</keyword>
<proteinExistence type="predicted"/>
<feature type="transmembrane region" description="Helical" evidence="2">
    <location>
        <begin position="129"/>
        <end position="162"/>
    </location>
</feature>
<name>A0A2M9A4I4_9BACT</name>
<gene>
    <name evidence="3" type="ORF">BGX16_0569</name>
</gene>
<reference evidence="3 4" key="1">
    <citation type="submission" date="2017-11" db="EMBL/GenBank/DDBJ databases">
        <title>Animal gut microbial communities from fecal samples from Wisconsin, USA.</title>
        <authorList>
            <person name="Neumann A."/>
        </authorList>
    </citation>
    <scope>NUCLEOTIDE SEQUENCE [LARGE SCALE GENOMIC DNA]</scope>
    <source>
        <strain evidence="3 4">UWS3</strain>
    </source>
</reference>
<keyword evidence="4" id="KW-1185">Reference proteome</keyword>
<comment type="caution">
    <text evidence="3">The sequence shown here is derived from an EMBL/GenBank/DDBJ whole genome shotgun (WGS) entry which is preliminary data.</text>
</comment>
<keyword evidence="2" id="KW-1133">Transmembrane helix</keyword>
<feature type="transmembrane region" description="Helical" evidence="2">
    <location>
        <begin position="97"/>
        <end position="117"/>
    </location>
</feature>
<dbReference type="AlphaFoldDB" id="A0A2M9A4I4"/>
<dbReference type="OrthoDB" id="9804763at2"/>
<evidence type="ECO:0000256" key="2">
    <source>
        <dbReference type="SAM" id="Phobius"/>
    </source>
</evidence>
<feature type="region of interest" description="Disordered" evidence="1">
    <location>
        <begin position="1"/>
        <end position="53"/>
    </location>
</feature>
<organism evidence="3 4">
    <name type="scientific">Hallerella succinigenes</name>
    <dbReference type="NCBI Taxonomy" id="1896222"/>
    <lineage>
        <taxon>Bacteria</taxon>
        <taxon>Pseudomonadati</taxon>
        <taxon>Fibrobacterota</taxon>
        <taxon>Fibrobacteria</taxon>
        <taxon>Fibrobacterales</taxon>
        <taxon>Fibrobacteraceae</taxon>
        <taxon>Hallerella</taxon>
    </lineage>
</organism>
<evidence type="ECO:0000256" key="1">
    <source>
        <dbReference type="SAM" id="MobiDB-lite"/>
    </source>
</evidence>
<dbReference type="EMBL" id="PGEX01000001">
    <property type="protein sequence ID" value="PJJ40636.1"/>
    <property type="molecule type" value="Genomic_DNA"/>
</dbReference>
<sequence length="166" mass="18188">MAEENKIQEAEIISTTPAPDASKEVQPEVLTAEAPKPEASAEQPKEETKPQEPQVIIQKERDLSHYVGFALLTVLSIVFFFIPGIALVYLVSCLAAITAPVAWIFAAILSVIVWLIFKLKIKGFKKSFFWYIGLCALISIILVSLSVFTSYQVLSGIFALLIGGSN</sequence>
<keyword evidence="2" id="KW-0472">Membrane</keyword>
<dbReference type="RefSeq" id="WP_100424705.1">
    <property type="nucleotide sequence ID" value="NZ_PGEX01000001.1"/>
</dbReference>
<feature type="transmembrane region" description="Helical" evidence="2">
    <location>
        <begin position="66"/>
        <end position="91"/>
    </location>
</feature>
<evidence type="ECO:0000313" key="3">
    <source>
        <dbReference type="EMBL" id="PJJ40636.1"/>
    </source>
</evidence>
<evidence type="ECO:0000313" key="4">
    <source>
        <dbReference type="Proteomes" id="UP000231134"/>
    </source>
</evidence>
<protein>
    <submittedName>
        <fullName evidence="3">Uncharacterized protein</fullName>
    </submittedName>
</protein>
<dbReference type="Proteomes" id="UP000231134">
    <property type="component" value="Unassembled WGS sequence"/>
</dbReference>
<accession>A0A2M9A4I4</accession>